<dbReference type="SMART" id="SM00065">
    <property type="entry name" value="GAF"/>
    <property type="match status" value="1"/>
</dbReference>
<feature type="domain" description="PAC" evidence="10">
    <location>
        <begin position="251"/>
        <end position="303"/>
    </location>
</feature>
<dbReference type="InterPro" id="IPR000700">
    <property type="entry name" value="PAS-assoc_C"/>
</dbReference>
<dbReference type="Gene3D" id="2.10.70.100">
    <property type="match status" value="1"/>
</dbReference>
<dbReference type="Pfam" id="PF00512">
    <property type="entry name" value="HisKA"/>
    <property type="match status" value="1"/>
</dbReference>
<dbReference type="InterPro" id="IPR029016">
    <property type="entry name" value="GAF-like_dom_sf"/>
</dbReference>
<organism evidence="11 12">
    <name type="scientific">Methylorubrum suomiense</name>
    <dbReference type="NCBI Taxonomy" id="144191"/>
    <lineage>
        <taxon>Bacteria</taxon>
        <taxon>Pseudomonadati</taxon>
        <taxon>Pseudomonadota</taxon>
        <taxon>Alphaproteobacteria</taxon>
        <taxon>Hyphomicrobiales</taxon>
        <taxon>Methylobacteriaceae</taxon>
        <taxon>Methylorubrum</taxon>
    </lineage>
</organism>
<keyword evidence="5 11" id="KW-0418">Kinase</keyword>
<evidence type="ECO:0000256" key="4">
    <source>
        <dbReference type="ARBA" id="ARBA00022679"/>
    </source>
</evidence>
<evidence type="ECO:0000259" key="9">
    <source>
        <dbReference type="PROSITE" id="PS50112"/>
    </source>
</evidence>
<dbReference type="InterPro" id="IPR013655">
    <property type="entry name" value="PAS_fold_3"/>
</dbReference>
<dbReference type="InterPro" id="IPR005467">
    <property type="entry name" value="His_kinase_dom"/>
</dbReference>
<evidence type="ECO:0000313" key="12">
    <source>
        <dbReference type="Proteomes" id="UP001055093"/>
    </source>
</evidence>
<evidence type="ECO:0000256" key="1">
    <source>
        <dbReference type="ARBA" id="ARBA00000085"/>
    </source>
</evidence>
<dbReference type="InterPro" id="IPR035965">
    <property type="entry name" value="PAS-like_dom_sf"/>
</dbReference>
<dbReference type="CDD" id="cd18161">
    <property type="entry name" value="REC_hyHK_blue-like"/>
    <property type="match status" value="1"/>
</dbReference>
<evidence type="ECO:0000259" key="7">
    <source>
        <dbReference type="PROSITE" id="PS50109"/>
    </source>
</evidence>
<dbReference type="SUPFAM" id="SSF52172">
    <property type="entry name" value="CheY-like"/>
    <property type="match status" value="1"/>
</dbReference>
<reference evidence="11" key="1">
    <citation type="journal article" date="2021" name="Front. Microbiol.">
        <title>Comprehensive Comparative Genomics and Phenotyping of Methylobacterium Species.</title>
        <authorList>
            <person name="Alessa O."/>
            <person name="Ogura Y."/>
            <person name="Fujitani Y."/>
            <person name="Takami H."/>
            <person name="Hayashi T."/>
            <person name="Sahin N."/>
            <person name="Tani A."/>
        </authorList>
    </citation>
    <scope>NUCLEOTIDE SEQUENCE</scope>
    <source>
        <strain evidence="11">DSM 14458</strain>
    </source>
</reference>
<keyword evidence="12" id="KW-1185">Reference proteome</keyword>
<dbReference type="InterPro" id="IPR011006">
    <property type="entry name" value="CheY-like_superfamily"/>
</dbReference>
<evidence type="ECO:0000256" key="2">
    <source>
        <dbReference type="ARBA" id="ARBA00012438"/>
    </source>
</evidence>
<gene>
    <name evidence="11" type="primary">rcsC_14</name>
    <name evidence="11" type="ORF">BGCPKDLD_0930</name>
</gene>
<dbReference type="SMART" id="SM00086">
    <property type="entry name" value="PAC"/>
    <property type="match status" value="4"/>
</dbReference>
<dbReference type="Gene3D" id="3.30.565.10">
    <property type="entry name" value="Histidine kinase-like ATPase, C-terminal domain"/>
    <property type="match status" value="1"/>
</dbReference>
<dbReference type="InterPro" id="IPR000014">
    <property type="entry name" value="PAS"/>
</dbReference>
<dbReference type="SMART" id="SM00448">
    <property type="entry name" value="REC"/>
    <property type="match status" value="1"/>
</dbReference>
<evidence type="ECO:0000313" key="11">
    <source>
        <dbReference type="EMBL" id="GJE74361.1"/>
    </source>
</evidence>
<feature type="modified residue" description="4-aspartylphosphate" evidence="6">
    <location>
        <position position="1156"/>
    </location>
</feature>
<dbReference type="SMART" id="SM00091">
    <property type="entry name" value="PAS"/>
    <property type="match status" value="5"/>
</dbReference>
<dbReference type="Gene3D" id="1.10.287.130">
    <property type="match status" value="1"/>
</dbReference>
<dbReference type="SMART" id="SM00387">
    <property type="entry name" value="HATPase_c"/>
    <property type="match status" value="1"/>
</dbReference>
<evidence type="ECO:0000259" key="8">
    <source>
        <dbReference type="PROSITE" id="PS50110"/>
    </source>
</evidence>
<comment type="caution">
    <text evidence="11">The sequence shown here is derived from an EMBL/GenBank/DDBJ whole genome shotgun (WGS) entry which is preliminary data.</text>
</comment>
<keyword evidence="4" id="KW-0808">Transferase</keyword>
<evidence type="ECO:0000256" key="3">
    <source>
        <dbReference type="ARBA" id="ARBA00022553"/>
    </source>
</evidence>
<dbReference type="InterPro" id="IPR003018">
    <property type="entry name" value="GAF"/>
</dbReference>
<dbReference type="EC" id="2.7.13.3" evidence="2"/>
<dbReference type="PROSITE" id="PS50112">
    <property type="entry name" value="PAS"/>
    <property type="match status" value="2"/>
</dbReference>
<name>A0ABQ4UQC9_9HYPH</name>
<dbReference type="PANTHER" id="PTHR43304">
    <property type="entry name" value="PHYTOCHROME-LIKE PROTEIN CPH1"/>
    <property type="match status" value="1"/>
</dbReference>
<dbReference type="InterPro" id="IPR004358">
    <property type="entry name" value="Sig_transdc_His_kin-like_C"/>
</dbReference>
<dbReference type="PRINTS" id="PR00344">
    <property type="entry name" value="BCTRLSENSOR"/>
</dbReference>
<dbReference type="Proteomes" id="UP001055093">
    <property type="component" value="Unassembled WGS sequence"/>
</dbReference>
<protein>
    <recommendedName>
        <fullName evidence="2">histidine kinase</fullName>
        <ecNumber evidence="2">2.7.13.3</ecNumber>
    </recommendedName>
</protein>
<dbReference type="CDD" id="cd00082">
    <property type="entry name" value="HisKA"/>
    <property type="match status" value="1"/>
</dbReference>
<dbReference type="PROSITE" id="PS50113">
    <property type="entry name" value="PAC"/>
    <property type="match status" value="3"/>
</dbReference>
<feature type="domain" description="Response regulatory" evidence="8">
    <location>
        <begin position="1106"/>
        <end position="1221"/>
    </location>
</feature>
<feature type="domain" description="Histidine kinase" evidence="7">
    <location>
        <begin position="857"/>
        <end position="1082"/>
    </location>
</feature>
<dbReference type="InterPro" id="IPR036097">
    <property type="entry name" value="HisK_dim/P_sf"/>
</dbReference>
<dbReference type="Pfam" id="PF08447">
    <property type="entry name" value="PAS_3"/>
    <property type="match status" value="2"/>
</dbReference>
<dbReference type="CDD" id="cd00130">
    <property type="entry name" value="PAS"/>
    <property type="match status" value="5"/>
</dbReference>
<feature type="domain" description="PAS" evidence="9">
    <location>
        <begin position="304"/>
        <end position="374"/>
    </location>
</feature>
<dbReference type="Pfam" id="PF02518">
    <property type="entry name" value="HATPase_c"/>
    <property type="match status" value="1"/>
</dbReference>
<dbReference type="SUPFAM" id="SSF55781">
    <property type="entry name" value="GAF domain-like"/>
    <property type="match status" value="1"/>
</dbReference>
<dbReference type="GO" id="GO:0016301">
    <property type="term" value="F:kinase activity"/>
    <property type="evidence" value="ECO:0007669"/>
    <property type="project" value="UniProtKB-KW"/>
</dbReference>
<dbReference type="InterPro" id="IPR052162">
    <property type="entry name" value="Sensor_kinase/Photoreceptor"/>
</dbReference>
<dbReference type="RefSeq" id="WP_238307652.1">
    <property type="nucleotide sequence ID" value="NZ_BPRE01000002.1"/>
</dbReference>
<feature type="domain" description="PAC" evidence="10">
    <location>
        <begin position="664"/>
        <end position="720"/>
    </location>
</feature>
<dbReference type="PROSITE" id="PS50110">
    <property type="entry name" value="RESPONSE_REGULATORY"/>
    <property type="match status" value="1"/>
</dbReference>
<dbReference type="SUPFAM" id="SSF55874">
    <property type="entry name" value="ATPase domain of HSP90 chaperone/DNA topoisomerase II/histidine kinase"/>
    <property type="match status" value="1"/>
</dbReference>
<dbReference type="Pfam" id="PF00072">
    <property type="entry name" value="Response_reg"/>
    <property type="match status" value="1"/>
</dbReference>
<reference evidence="11" key="2">
    <citation type="submission" date="2021-08" db="EMBL/GenBank/DDBJ databases">
        <authorList>
            <person name="Tani A."/>
            <person name="Ola A."/>
            <person name="Ogura Y."/>
            <person name="Katsura K."/>
            <person name="Hayashi T."/>
        </authorList>
    </citation>
    <scope>NUCLEOTIDE SEQUENCE</scope>
    <source>
        <strain evidence="11">DSM 14458</strain>
    </source>
</reference>
<dbReference type="Pfam" id="PF08448">
    <property type="entry name" value="PAS_4"/>
    <property type="match status" value="3"/>
</dbReference>
<accession>A0ABQ4UQC9</accession>
<dbReference type="SMART" id="SM00388">
    <property type="entry name" value="HisKA"/>
    <property type="match status" value="1"/>
</dbReference>
<dbReference type="InterPro" id="IPR003661">
    <property type="entry name" value="HisK_dim/P_dom"/>
</dbReference>
<evidence type="ECO:0000256" key="5">
    <source>
        <dbReference type="ARBA" id="ARBA00022777"/>
    </source>
</evidence>
<dbReference type="SUPFAM" id="SSF47384">
    <property type="entry name" value="Homodimeric domain of signal transducing histidine kinase"/>
    <property type="match status" value="1"/>
</dbReference>
<dbReference type="Pfam" id="PF01590">
    <property type="entry name" value="GAF"/>
    <property type="match status" value="1"/>
</dbReference>
<sequence>MSVPSPEGVPLSLAFLTEGGQTGREILDYDWSGHSLGPLATWPISLRSTLATMLACPAPMFLSWGPDGTVFFNDAYRPIFGYRQERALGARFREIWADLWDDIGPLVETTLSGRSVSQRNLPLTMHRYGRPEETWWSFTYSPVRDDAGAIAGLICITAETTAEVLSERARQRSDERLDMALAAGGSIGIWDWDVAADRITADARFARLYGVDPALAEAGAPIATFFGGIHGDDLPEVRHRIEEALRTGEPFSAEYRLIQADGSVRWAAAEGRCAHDAQGRPTRFPGVSFDITERKRTEAALRESDDRFRGIADTVEQMIWSTRPDGFHDYYNARWYEYTGMPTGSTDGEAWNGMFHPEDQERAWATWRHSLATGETYRIEYRLRHRSGRYRWVLGLAKPLRDGTGRIMRWFGTCTDIHDRKLGEERQAFLLSLNDLLREAPDPVAVTLAAAAALGTRLNAARVGYGAVDESGEVVRVERDWARDGAMASLAGESRILDGFGPELVAEARAGRTVVVEDQRVDPRAGPPYAAAWESIGCHALIVVPLIRDGRLQAIVYLHEPAPRSWSPEEVSLVEDVAQRVWDAVERAKAELAERARAGELRLIADSLPVLIALFDDEGRCRFANAAGADWFGTDDATPDGRSLADLIGDDYELDRLRFEGALAGVEARFERAWPHRDGRRRVAEIRYRPRSRPDGTTDGAYLFALDVTDRKRMEEVLAREVDARTRERDRLWQTTTDLMGTAGLDGYLRSVNPAWTRLLGWSEAELLARPFLDLIAPDDRDRTGAVLHRLAAHEPVTDFVDRVLRKDGQQLTVMWTAVPEGDRFHMVGRDITQQRLAEEQLRQAQKMEAVGQLTGGIAHDFNNLLTGIVGSLDLMRTRIGQGRIEAIDRYIEAALSSAHRAAALTHRLLAFARRQPLEQTPVDVTALISGMEAILRSTLSEGVRLAIDAVPDLWPTLCDPHQLENAILNLAINARDAMPEGGRLVIRADNATLDGTGAGVPADVVPGDFVCLSVGDTGFGMEPEVVARAFEPFFTTKPMGQGTGLGLSMIYGFARQSGGHAQLESAPGRGTVVRLYLPRYLGQLPATAAAAPAVAAAPAPGRGETVLVVEDEPVVRDLVIETLRELGYRAIEAPDGPSGLRILRSVTRIDLLITDVGLPGLNGRQLAEQARAGRPDLKVLFITGYAENALFGGDRLDPGMQMITKPFPVEVLAARIRTMIELS</sequence>
<keyword evidence="3 6" id="KW-0597">Phosphoprotein</keyword>
<dbReference type="Gene3D" id="3.40.50.2300">
    <property type="match status" value="1"/>
</dbReference>
<dbReference type="Gene3D" id="3.30.450.20">
    <property type="entry name" value="PAS domain"/>
    <property type="match status" value="5"/>
</dbReference>
<evidence type="ECO:0000256" key="6">
    <source>
        <dbReference type="PROSITE-ProRule" id="PRU00169"/>
    </source>
</evidence>
<dbReference type="InterPro" id="IPR013656">
    <property type="entry name" value="PAS_4"/>
</dbReference>
<dbReference type="EMBL" id="BPRE01000002">
    <property type="protein sequence ID" value="GJE74361.1"/>
    <property type="molecule type" value="Genomic_DNA"/>
</dbReference>
<proteinExistence type="predicted"/>
<dbReference type="InterPro" id="IPR003594">
    <property type="entry name" value="HATPase_dom"/>
</dbReference>
<comment type="catalytic activity">
    <reaction evidence="1">
        <text>ATP + protein L-histidine = ADP + protein N-phospho-L-histidine.</text>
        <dbReference type="EC" id="2.7.13.3"/>
    </reaction>
</comment>
<dbReference type="InterPro" id="IPR001610">
    <property type="entry name" value="PAC"/>
</dbReference>
<dbReference type="SUPFAM" id="SSF55785">
    <property type="entry name" value="PYP-like sensor domain (PAS domain)"/>
    <property type="match status" value="5"/>
</dbReference>
<feature type="domain" description="PAC" evidence="10">
    <location>
        <begin position="377"/>
        <end position="429"/>
    </location>
</feature>
<evidence type="ECO:0000259" key="10">
    <source>
        <dbReference type="PROSITE" id="PS50113"/>
    </source>
</evidence>
<dbReference type="PANTHER" id="PTHR43304:SF1">
    <property type="entry name" value="PAC DOMAIN-CONTAINING PROTEIN"/>
    <property type="match status" value="1"/>
</dbReference>
<dbReference type="InterPro" id="IPR001789">
    <property type="entry name" value="Sig_transdc_resp-reg_receiver"/>
</dbReference>
<dbReference type="InterPro" id="IPR036890">
    <property type="entry name" value="HATPase_C_sf"/>
</dbReference>
<dbReference type="Gene3D" id="3.30.450.40">
    <property type="match status" value="1"/>
</dbReference>
<feature type="domain" description="PAS" evidence="9">
    <location>
        <begin position="725"/>
        <end position="795"/>
    </location>
</feature>
<dbReference type="PROSITE" id="PS50109">
    <property type="entry name" value="HIS_KIN"/>
    <property type="match status" value="1"/>
</dbReference>
<dbReference type="NCBIfam" id="TIGR00229">
    <property type="entry name" value="sensory_box"/>
    <property type="match status" value="4"/>
</dbReference>